<dbReference type="InterPro" id="IPR038717">
    <property type="entry name" value="Tc1-like_DDE_dom"/>
</dbReference>
<evidence type="ECO:0000256" key="1">
    <source>
        <dbReference type="ARBA" id="ARBA00023125"/>
    </source>
</evidence>
<keyword evidence="5" id="KW-1185">Reference proteome</keyword>
<evidence type="ECO:0000313" key="5">
    <source>
        <dbReference type="Proteomes" id="UP000284702"/>
    </source>
</evidence>
<dbReference type="SUPFAM" id="SSF56349">
    <property type="entry name" value="DNA breaking-rejoining enzymes"/>
    <property type="match status" value="1"/>
</dbReference>
<sequence length="677" mass="75110">MATVPQRETSTLEDIHGALVAERSKKAYASGIRQVVKWIQQTNQADALLSADGSINLAAFSYDDFVRFIVWTMQNTAVKASTMSGYRSAMRNYYKMQKVPLPSQFDGDLKDVFQGIRRITATSEQTTSVKDSGKRPLGYGAYDALCRTTILAMDAGFLHLFLVLSWNLMARSKSTETIQLGHLSYEEDAVGITFFKSKTDQDGSKRRDPRHIYANPLQPHTCAFLALGLYLACNPMLAAGALFPGSSQRTRFGKGLKLALIEDNPVGSSEIGTHSIRKGAATFVSSGSTGGPSLVSICLRCGWSLGSVFERYMHYERAGDQFVGRVVAGLPLNQANFAVLPPHFVDNNSDAVVAALDVTFPTLSKVASMRGILAHGMASLVRHFDYVVDTLPAKHIVFGTPIFRQPLMLEALKAELATTNQRLQPSGIPSYIEVYRLLEHQGSSIDAMPRSIVDQMRGMLDERDVTHGTITSVLIKQTIVDALQVLGVGRHLDEPALRREDEQGPNLQVQCAVSAEVGLVCHRLERGSIKMDKNAQFVEEVYRAAKASEAYTASFVGKKVVIVLDNAPAHSQTEQRVASHDDLVLLRLGPYYPMLNPIESCFSVLKAKIKGYLEERTNLLFDRRDFNSYLESRMRLLEEAATEFLPRITQYLVIREAMFCQRNIEKALNLENMQYGK</sequence>
<dbReference type="Gene3D" id="3.30.420.10">
    <property type="entry name" value="Ribonuclease H-like superfamily/Ribonuclease H"/>
    <property type="match status" value="1"/>
</dbReference>
<dbReference type="GO" id="GO:0006310">
    <property type="term" value="P:DNA recombination"/>
    <property type="evidence" value="ECO:0007669"/>
    <property type="project" value="UniProtKB-KW"/>
</dbReference>
<keyword evidence="2" id="KW-0233">DNA recombination</keyword>
<dbReference type="Proteomes" id="UP000284702">
    <property type="component" value="Unassembled WGS sequence"/>
</dbReference>
<dbReference type="GO" id="GO:0003677">
    <property type="term" value="F:DNA binding"/>
    <property type="evidence" value="ECO:0007669"/>
    <property type="project" value="UniProtKB-KW"/>
</dbReference>
<dbReference type="EMBL" id="MZMZ02003135">
    <property type="protein sequence ID" value="RQM22575.1"/>
    <property type="molecule type" value="Genomic_DNA"/>
</dbReference>
<evidence type="ECO:0000256" key="2">
    <source>
        <dbReference type="ARBA" id="ARBA00023172"/>
    </source>
</evidence>
<protein>
    <recommendedName>
        <fullName evidence="3">Core-binding (CB) domain-containing protein</fullName>
    </recommendedName>
</protein>
<dbReference type="Pfam" id="PF13358">
    <property type="entry name" value="DDE_3"/>
    <property type="match status" value="1"/>
</dbReference>
<evidence type="ECO:0000313" key="4">
    <source>
        <dbReference type="EMBL" id="RQM22575.1"/>
    </source>
</evidence>
<gene>
    <name evidence="4" type="ORF">B5M09_007400</name>
</gene>
<keyword evidence="1" id="KW-0238">DNA-binding</keyword>
<dbReference type="InterPro" id="IPR036397">
    <property type="entry name" value="RNaseH_sf"/>
</dbReference>
<dbReference type="AlphaFoldDB" id="A0A3R7WHP8"/>
<dbReference type="InterPro" id="IPR013762">
    <property type="entry name" value="Integrase-like_cat_sf"/>
</dbReference>
<name>A0A3R7WHP8_APHAT</name>
<dbReference type="PROSITE" id="PS51900">
    <property type="entry name" value="CB"/>
    <property type="match status" value="1"/>
</dbReference>
<dbReference type="Gene3D" id="1.10.443.10">
    <property type="entry name" value="Intergrase catalytic core"/>
    <property type="match status" value="1"/>
</dbReference>
<reference evidence="4" key="1">
    <citation type="submission" date="2018-07" db="EMBL/GenBank/DDBJ databases">
        <title>Annotation of Aphanomyces astaci genome assembly.</title>
        <authorList>
            <person name="Studholme D.J."/>
        </authorList>
    </citation>
    <scope>NUCLEOTIDE SEQUENCE [LARGE SCALE GENOMIC DNA]</scope>
    <source>
        <strain evidence="4">Pc</strain>
    </source>
</reference>
<proteinExistence type="predicted"/>
<dbReference type="InterPro" id="IPR011010">
    <property type="entry name" value="DNA_brk_join_enz"/>
</dbReference>
<dbReference type="VEuPathDB" id="FungiDB:H257_14689"/>
<dbReference type="GO" id="GO:0015074">
    <property type="term" value="P:DNA integration"/>
    <property type="evidence" value="ECO:0007669"/>
    <property type="project" value="InterPro"/>
</dbReference>
<accession>A0A3R7WHP8</accession>
<feature type="domain" description="Core-binding (CB)" evidence="3">
    <location>
        <begin position="1"/>
        <end position="98"/>
    </location>
</feature>
<dbReference type="InterPro" id="IPR044068">
    <property type="entry name" value="CB"/>
</dbReference>
<evidence type="ECO:0000259" key="3">
    <source>
        <dbReference type="PROSITE" id="PS51900"/>
    </source>
</evidence>
<comment type="caution">
    <text evidence="4">The sequence shown here is derived from an EMBL/GenBank/DDBJ whole genome shotgun (WGS) entry which is preliminary data.</text>
</comment>
<dbReference type="Gene3D" id="1.10.150.130">
    <property type="match status" value="1"/>
</dbReference>
<dbReference type="InterPro" id="IPR010998">
    <property type="entry name" value="Integrase_recombinase_N"/>
</dbReference>
<organism evidence="4 5">
    <name type="scientific">Aphanomyces astaci</name>
    <name type="common">Crayfish plague agent</name>
    <dbReference type="NCBI Taxonomy" id="112090"/>
    <lineage>
        <taxon>Eukaryota</taxon>
        <taxon>Sar</taxon>
        <taxon>Stramenopiles</taxon>
        <taxon>Oomycota</taxon>
        <taxon>Saprolegniomycetes</taxon>
        <taxon>Saprolegniales</taxon>
        <taxon>Verrucalvaceae</taxon>
        <taxon>Aphanomyces</taxon>
    </lineage>
</organism>